<evidence type="ECO:0000313" key="3">
    <source>
        <dbReference type="Proteomes" id="UP000298663"/>
    </source>
</evidence>
<dbReference type="Proteomes" id="UP000298663">
    <property type="component" value="Unassembled WGS sequence"/>
</dbReference>
<sequence>MFSSFCTWCCSTHFEYVFVPRPSLGPNPIKTQVADVFLIIRTDFPWNNYGFVRQWSSVALIACSLVLGTLAAYDPSPQAVQKRFESCESVVQPQANGSCLLLSAFNAHLLLLSRPRRNSASRSSPTSKPRLSETLLSRSRSNSPSPPTVSTTSSRRISPFSSPSRSRTSAIGSWGCFCDLYPTAVQVSGTTVGDLLDDVGGVIEVLLKAIHGLAGSLLSLLQSVLSVVLVSKIVGSLTDQLASCAQVVLQLFKTMPSLVKPLFEVSFGMWGNFQMFFDVCMNTYRYLLVPDLFVLVDGEFQLVLDLQSALNNATFNWLRPKSPLCRNTLLS</sequence>
<reference evidence="2 3" key="1">
    <citation type="journal article" date="2015" name="Genome Biol.">
        <title>Comparative genomics of Steinernema reveals deeply conserved gene regulatory networks.</title>
        <authorList>
            <person name="Dillman A.R."/>
            <person name="Macchietto M."/>
            <person name="Porter C.F."/>
            <person name="Rogers A."/>
            <person name="Williams B."/>
            <person name="Antoshechkin I."/>
            <person name="Lee M.M."/>
            <person name="Goodwin Z."/>
            <person name="Lu X."/>
            <person name="Lewis E.E."/>
            <person name="Goodrich-Blair H."/>
            <person name="Stock S.P."/>
            <person name="Adams B.J."/>
            <person name="Sternberg P.W."/>
            <person name="Mortazavi A."/>
        </authorList>
    </citation>
    <scope>NUCLEOTIDE SEQUENCE [LARGE SCALE GENOMIC DNA]</scope>
    <source>
        <strain evidence="2 3">ALL</strain>
    </source>
</reference>
<comment type="caution">
    <text evidence="2">The sequence shown here is derived from an EMBL/GenBank/DDBJ whole genome shotgun (WGS) entry which is preliminary data.</text>
</comment>
<gene>
    <name evidence="2" type="ORF">L596_014118</name>
</gene>
<dbReference type="AlphaFoldDB" id="A0A4U5NB13"/>
<evidence type="ECO:0000313" key="2">
    <source>
        <dbReference type="EMBL" id="TKR79978.1"/>
    </source>
</evidence>
<protein>
    <submittedName>
        <fullName evidence="2">Uncharacterized protein</fullName>
    </submittedName>
</protein>
<feature type="compositionally biased region" description="Low complexity" evidence="1">
    <location>
        <begin position="120"/>
        <end position="169"/>
    </location>
</feature>
<dbReference type="EMBL" id="AZBU02000004">
    <property type="protein sequence ID" value="TKR79978.1"/>
    <property type="molecule type" value="Genomic_DNA"/>
</dbReference>
<feature type="region of interest" description="Disordered" evidence="1">
    <location>
        <begin position="116"/>
        <end position="169"/>
    </location>
</feature>
<accession>A0A4U5NB13</accession>
<evidence type="ECO:0000256" key="1">
    <source>
        <dbReference type="SAM" id="MobiDB-lite"/>
    </source>
</evidence>
<reference evidence="2 3" key="2">
    <citation type="journal article" date="2019" name="G3 (Bethesda)">
        <title>Hybrid Assembly of the Genome of the Entomopathogenic Nematode Steinernema carpocapsae Identifies the X-Chromosome.</title>
        <authorList>
            <person name="Serra L."/>
            <person name="Macchietto M."/>
            <person name="Macias-Munoz A."/>
            <person name="McGill C.J."/>
            <person name="Rodriguez I.M."/>
            <person name="Rodriguez B."/>
            <person name="Murad R."/>
            <person name="Mortazavi A."/>
        </authorList>
    </citation>
    <scope>NUCLEOTIDE SEQUENCE [LARGE SCALE GENOMIC DNA]</scope>
    <source>
        <strain evidence="2 3">ALL</strain>
    </source>
</reference>
<proteinExistence type="predicted"/>
<organism evidence="2 3">
    <name type="scientific">Steinernema carpocapsae</name>
    <name type="common">Entomopathogenic nematode</name>
    <dbReference type="NCBI Taxonomy" id="34508"/>
    <lineage>
        <taxon>Eukaryota</taxon>
        <taxon>Metazoa</taxon>
        <taxon>Ecdysozoa</taxon>
        <taxon>Nematoda</taxon>
        <taxon>Chromadorea</taxon>
        <taxon>Rhabditida</taxon>
        <taxon>Tylenchina</taxon>
        <taxon>Panagrolaimomorpha</taxon>
        <taxon>Strongyloidoidea</taxon>
        <taxon>Steinernematidae</taxon>
        <taxon>Steinernema</taxon>
    </lineage>
</organism>
<name>A0A4U5NB13_STECR</name>
<keyword evidence="3" id="KW-1185">Reference proteome</keyword>